<keyword evidence="8" id="KW-0496">Mitochondrion</keyword>
<reference evidence="13" key="1">
    <citation type="submission" date="2021-01" db="EMBL/GenBank/DDBJ databases">
        <authorList>
            <person name="Corre E."/>
            <person name="Pelletier E."/>
            <person name="Niang G."/>
            <person name="Scheremetjew M."/>
            <person name="Finn R."/>
            <person name="Kale V."/>
            <person name="Holt S."/>
            <person name="Cochrane G."/>
            <person name="Meng A."/>
            <person name="Brown T."/>
            <person name="Cohen L."/>
        </authorList>
    </citation>
    <scope>NUCLEOTIDE SEQUENCE</scope>
    <source>
        <strain evidence="13">CCMP2058</strain>
    </source>
</reference>
<evidence type="ECO:0000256" key="3">
    <source>
        <dbReference type="ARBA" id="ARBA00022448"/>
    </source>
</evidence>
<evidence type="ECO:0000256" key="1">
    <source>
        <dbReference type="ARBA" id="ARBA00004448"/>
    </source>
</evidence>
<feature type="repeat" description="Solcar" evidence="10">
    <location>
        <begin position="108"/>
        <end position="197"/>
    </location>
</feature>
<dbReference type="Pfam" id="PF00153">
    <property type="entry name" value="Mito_carr"/>
    <property type="match status" value="3"/>
</dbReference>
<dbReference type="GO" id="GO:0005471">
    <property type="term" value="F:ATP:ADP antiporter activity"/>
    <property type="evidence" value="ECO:0007669"/>
    <property type="project" value="InterPro"/>
</dbReference>
<name>A0A7S0GMD6_9EUKA</name>
<dbReference type="InterPro" id="IPR051508">
    <property type="entry name" value="Mito_Carrier_Antiporter"/>
</dbReference>
<dbReference type="PRINTS" id="PR00927">
    <property type="entry name" value="ADPTRNSLCASE"/>
</dbReference>
<protein>
    <recommendedName>
        <fullName evidence="14">Mitochondrial carrier protein</fullName>
    </recommendedName>
</protein>
<keyword evidence="7 12" id="KW-1133">Transmembrane helix</keyword>
<comment type="subcellular location">
    <subcellularLocation>
        <location evidence="1">Mitochondrion inner membrane</location>
        <topology evidence="1">Multi-pass membrane protein</topology>
    </subcellularLocation>
</comment>
<evidence type="ECO:0000256" key="11">
    <source>
        <dbReference type="RuleBase" id="RU000488"/>
    </source>
</evidence>
<organism evidence="13">
    <name type="scientific">Amorphochlora amoebiformis</name>
    <dbReference type="NCBI Taxonomy" id="1561963"/>
    <lineage>
        <taxon>Eukaryota</taxon>
        <taxon>Sar</taxon>
        <taxon>Rhizaria</taxon>
        <taxon>Cercozoa</taxon>
        <taxon>Chlorarachniophyceae</taxon>
        <taxon>Amorphochlora</taxon>
    </lineage>
</organism>
<proteinExistence type="inferred from homology"/>
<accession>A0A7S0GMD6</accession>
<dbReference type="PANTHER" id="PTHR45928:SF1">
    <property type="entry name" value="RE38146P"/>
    <property type="match status" value="1"/>
</dbReference>
<dbReference type="PRINTS" id="PR00926">
    <property type="entry name" value="MITOCARRIER"/>
</dbReference>
<dbReference type="GO" id="GO:0140021">
    <property type="term" value="P:mitochondrial ADP transmembrane transport"/>
    <property type="evidence" value="ECO:0007669"/>
    <property type="project" value="InterPro"/>
</dbReference>
<feature type="repeat" description="Solcar" evidence="10">
    <location>
        <begin position="6"/>
        <end position="96"/>
    </location>
</feature>
<feature type="transmembrane region" description="Helical" evidence="12">
    <location>
        <begin position="110"/>
        <end position="130"/>
    </location>
</feature>
<keyword evidence="9 10" id="KW-0472">Membrane</keyword>
<feature type="repeat" description="Solcar" evidence="10">
    <location>
        <begin position="206"/>
        <end position="297"/>
    </location>
</feature>
<evidence type="ECO:0000256" key="5">
    <source>
        <dbReference type="ARBA" id="ARBA00022737"/>
    </source>
</evidence>
<evidence type="ECO:0000256" key="10">
    <source>
        <dbReference type="PROSITE-ProRule" id="PRU00282"/>
    </source>
</evidence>
<dbReference type="InterPro" id="IPR002067">
    <property type="entry name" value="MCP"/>
</dbReference>
<dbReference type="PROSITE" id="PS50920">
    <property type="entry name" value="SOLCAR"/>
    <property type="match status" value="3"/>
</dbReference>
<dbReference type="InterPro" id="IPR023395">
    <property type="entry name" value="MCP_dom_sf"/>
</dbReference>
<dbReference type="EMBL" id="HBEM01003577">
    <property type="protein sequence ID" value="CAD8433262.1"/>
    <property type="molecule type" value="Transcribed_RNA"/>
</dbReference>
<evidence type="ECO:0000256" key="12">
    <source>
        <dbReference type="SAM" id="Phobius"/>
    </source>
</evidence>
<evidence type="ECO:0000256" key="9">
    <source>
        <dbReference type="ARBA" id="ARBA00023136"/>
    </source>
</evidence>
<dbReference type="GO" id="GO:0005743">
    <property type="term" value="C:mitochondrial inner membrane"/>
    <property type="evidence" value="ECO:0007669"/>
    <property type="project" value="UniProtKB-SubCell"/>
</dbReference>
<comment type="similarity">
    <text evidence="2 11">Belongs to the mitochondrial carrier (TC 2.A.29) family.</text>
</comment>
<gene>
    <name evidence="13" type="ORF">LAMO00422_LOCUS2516</name>
</gene>
<evidence type="ECO:0008006" key="14">
    <source>
        <dbReference type="Google" id="ProtNLM"/>
    </source>
</evidence>
<sequence>MARLCETVMENFLCGGVSAACAICIVNPVDVVKSRLQMQGELGSTKRAYNNVLSGILHVGRTEGIQGLYRGLGPAIWFQMVGNSVRFGVYHVGKKWAGVDKGKNNSRINFLCGIASGATAGLIACPFFVLKTQMQVQSSASNAVGHQHSHNGMIDAVRNIAREEGIRGFFRGLDAFVPRCVALVAFQMASYDLAKSQILDRKLMSDGPKAHMTASAFAAGCACVAMQPFDLIGARMMNQPFAHGGQPRLYSSPVDCFLKTVRNEGIFGLYKGGIANYMRMGPQYILTFMFFEQFVKAIKNFRGEI</sequence>
<dbReference type="InterPro" id="IPR002113">
    <property type="entry name" value="ADT_euk_type"/>
</dbReference>
<dbReference type="PANTHER" id="PTHR45928">
    <property type="entry name" value="RE38146P"/>
    <property type="match status" value="1"/>
</dbReference>
<dbReference type="AlphaFoldDB" id="A0A7S0GMD6"/>
<evidence type="ECO:0000256" key="7">
    <source>
        <dbReference type="ARBA" id="ARBA00022989"/>
    </source>
</evidence>
<dbReference type="InterPro" id="IPR018108">
    <property type="entry name" value="MCP_transmembrane"/>
</dbReference>
<dbReference type="Gene3D" id="1.50.40.10">
    <property type="entry name" value="Mitochondrial carrier domain"/>
    <property type="match status" value="1"/>
</dbReference>
<dbReference type="SUPFAM" id="SSF103506">
    <property type="entry name" value="Mitochondrial carrier"/>
    <property type="match status" value="1"/>
</dbReference>
<dbReference type="GO" id="GO:1990544">
    <property type="term" value="P:mitochondrial ATP transmembrane transport"/>
    <property type="evidence" value="ECO:0007669"/>
    <property type="project" value="InterPro"/>
</dbReference>
<keyword evidence="6" id="KW-0999">Mitochondrion inner membrane</keyword>
<keyword evidence="5" id="KW-0677">Repeat</keyword>
<keyword evidence="4 10" id="KW-0812">Transmembrane</keyword>
<dbReference type="PROSITE" id="PS51257">
    <property type="entry name" value="PROKAR_LIPOPROTEIN"/>
    <property type="match status" value="1"/>
</dbReference>
<evidence type="ECO:0000256" key="8">
    <source>
        <dbReference type="ARBA" id="ARBA00023128"/>
    </source>
</evidence>
<evidence type="ECO:0000256" key="6">
    <source>
        <dbReference type="ARBA" id="ARBA00022792"/>
    </source>
</evidence>
<evidence type="ECO:0000256" key="4">
    <source>
        <dbReference type="ARBA" id="ARBA00022692"/>
    </source>
</evidence>
<evidence type="ECO:0000256" key="2">
    <source>
        <dbReference type="ARBA" id="ARBA00006375"/>
    </source>
</evidence>
<evidence type="ECO:0000313" key="13">
    <source>
        <dbReference type="EMBL" id="CAD8433262.1"/>
    </source>
</evidence>
<keyword evidence="3 11" id="KW-0813">Transport</keyword>